<keyword evidence="3" id="KW-1185">Reference proteome</keyword>
<dbReference type="InterPro" id="IPR013087">
    <property type="entry name" value="Znf_C2H2_type"/>
</dbReference>
<proteinExistence type="predicted"/>
<comment type="caution">
    <text evidence="2">The sequence shown here is derived from an EMBL/GenBank/DDBJ whole genome shotgun (WGS) entry which is preliminary data.</text>
</comment>
<reference evidence="2 3" key="1">
    <citation type="journal article" date="2024" name="Plant J.">
        <title>Genome sequences and population genomics reveal climatic adaptation and genomic divergence between two closely related sweetgum species.</title>
        <authorList>
            <person name="Xu W.Q."/>
            <person name="Ren C.Q."/>
            <person name="Zhang X.Y."/>
            <person name="Comes H.P."/>
            <person name="Liu X.H."/>
            <person name="Li Y.G."/>
            <person name="Kettle C.J."/>
            <person name="Jalonen R."/>
            <person name="Gaisberger H."/>
            <person name="Ma Y.Z."/>
            <person name="Qiu Y.X."/>
        </authorList>
    </citation>
    <scope>NUCLEOTIDE SEQUENCE [LARGE SCALE GENOMIC DNA]</scope>
    <source>
        <strain evidence="2">Hangzhou</strain>
    </source>
</reference>
<sequence>MFCFYYSKFYILMNPCQDMFLQLSSVFASGLQCLPPLYLPLLDGNHVLENQTDHLFCNVCKVYCSGVLNLKLHYRGRLHRDKVQELKLSRKEGRRKANQRQLCELCMNCDMNCEKFCARMNLCLSCT</sequence>
<feature type="domain" description="C2H2-type" evidence="1">
    <location>
        <begin position="55"/>
        <end position="79"/>
    </location>
</feature>
<gene>
    <name evidence="2" type="ORF">L1049_027627</name>
</gene>
<evidence type="ECO:0000313" key="3">
    <source>
        <dbReference type="Proteomes" id="UP001415857"/>
    </source>
</evidence>
<dbReference type="Gene3D" id="3.30.160.60">
    <property type="entry name" value="Classic Zinc Finger"/>
    <property type="match status" value="1"/>
</dbReference>
<name>A0AAP0RHQ6_LIQFO</name>
<dbReference type="Pfam" id="PF12874">
    <property type="entry name" value="zf-met"/>
    <property type="match status" value="1"/>
</dbReference>
<accession>A0AAP0RHQ6</accession>
<evidence type="ECO:0000259" key="1">
    <source>
        <dbReference type="Pfam" id="PF12874"/>
    </source>
</evidence>
<dbReference type="Proteomes" id="UP001415857">
    <property type="component" value="Unassembled WGS sequence"/>
</dbReference>
<dbReference type="EMBL" id="JBBPBK010000009">
    <property type="protein sequence ID" value="KAK9278069.1"/>
    <property type="molecule type" value="Genomic_DNA"/>
</dbReference>
<dbReference type="AlphaFoldDB" id="A0AAP0RHQ6"/>
<protein>
    <recommendedName>
        <fullName evidence="1">C2H2-type domain-containing protein</fullName>
    </recommendedName>
</protein>
<evidence type="ECO:0000313" key="2">
    <source>
        <dbReference type="EMBL" id="KAK9278069.1"/>
    </source>
</evidence>
<dbReference type="SUPFAM" id="SSF57667">
    <property type="entry name" value="beta-beta-alpha zinc fingers"/>
    <property type="match status" value="1"/>
</dbReference>
<organism evidence="2 3">
    <name type="scientific">Liquidambar formosana</name>
    <name type="common">Formosan gum</name>
    <dbReference type="NCBI Taxonomy" id="63359"/>
    <lineage>
        <taxon>Eukaryota</taxon>
        <taxon>Viridiplantae</taxon>
        <taxon>Streptophyta</taxon>
        <taxon>Embryophyta</taxon>
        <taxon>Tracheophyta</taxon>
        <taxon>Spermatophyta</taxon>
        <taxon>Magnoliopsida</taxon>
        <taxon>eudicotyledons</taxon>
        <taxon>Gunneridae</taxon>
        <taxon>Pentapetalae</taxon>
        <taxon>Saxifragales</taxon>
        <taxon>Altingiaceae</taxon>
        <taxon>Liquidambar</taxon>
    </lineage>
</organism>
<dbReference type="InterPro" id="IPR036236">
    <property type="entry name" value="Znf_C2H2_sf"/>
</dbReference>